<sequence>LEPVAALMSRKRSDSPSGRSGTTEPPVKQMRGARDSNASNPSAGGLTYTIDLPGASTDDVHPLVSSRRPSSKSLNTDANKHGGAGGAGSGHPSSVSYNGGPRKAGTRQRDRNKSRK</sequence>
<dbReference type="AlphaFoldDB" id="A0A183B649"/>
<organism evidence="2">
    <name type="scientific">Echinostoma caproni</name>
    <dbReference type="NCBI Taxonomy" id="27848"/>
    <lineage>
        <taxon>Eukaryota</taxon>
        <taxon>Metazoa</taxon>
        <taxon>Spiralia</taxon>
        <taxon>Lophotrochozoa</taxon>
        <taxon>Platyhelminthes</taxon>
        <taxon>Trematoda</taxon>
        <taxon>Digenea</taxon>
        <taxon>Plagiorchiida</taxon>
        <taxon>Echinostomata</taxon>
        <taxon>Echinostomatoidea</taxon>
        <taxon>Echinostomatidae</taxon>
        <taxon>Echinostoma</taxon>
    </lineage>
</organism>
<feature type="region of interest" description="Disordered" evidence="1">
    <location>
        <begin position="1"/>
        <end position="116"/>
    </location>
</feature>
<accession>A0A183B649</accession>
<protein>
    <submittedName>
        <fullName evidence="2">Nucleolar and coiled-body phosphoprotein 1</fullName>
    </submittedName>
</protein>
<dbReference type="WBParaSite" id="ECPE_0001472401-mRNA-1">
    <property type="protein sequence ID" value="ECPE_0001472401-mRNA-1"/>
    <property type="gene ID" value="ECPE_0001472401"/>
</dbReference>
<name>A0A183B649_9TREM</name>
<proteinExistence type="predicted"/>
<evidence type="ECO:0000313" key="2">
    <source>
        <dbReference type="WBParaSite" id="ECPE_0001472401-mRNA-1"/>
    </source>
</evidence>
<feature type="compositionally biased region" description="Polar residues" evidence="1">
    <location>
        <begin position="67"/>
        <end position="77"/>
    </location>
</feature>
<evidence type="ECO:0000256" key="1">
    <source>
        <dbReference type="SAM" id="MobiDB-lite"/>
    </source>
</evidence>
<reference evidence="2" key="1">
    <citation type="submission" date="2016-06" db="UniProtKB">
        <authorList>
            <consortium name="WormBaseParasite"/>
        </authorList>
    </citation>
    <scope>IDENTIFICATION</scope>
</reference>
<feature type="compositionally biased region" description="Basic and acidic residues" evidence="1">
    <location>
        <begin position="107"/>
        <end position="116"/>
    </location>
</feature>